<evidence type="ECO:0000313" key="3">
    <source>
        <dbReference type="Proteomes" id="UP000184432"/>
    </source>
</evidence>
<dbReference type="Pfam" id="PF00583">
    <property type="entry name" value="Acetyltransf_1"/>
    <property type="match status" value="1"/>
</dbReference>
<evidence type="ECO:0000259" key="1">
    <source>
        <dbReference type="PROSITE" id="PS51186"/>
    </source>
</evidence>
<gene>
    <name evidence="2" type="ORF">SAMN04488508_10441</name>
</gene>
<feature type="domain" description="N-acetyltransferase" evidence="1">
    <location>
        <begin position="16"/>
        <end position="182"/>
    </location>
</feature>
<dbReference type="InterPro" id="IPR000182">
    <property type="entry name" value="GNAT_dom"/>
</dbReference>
<dbReference type="RefSeq" id="WP_073315875.1">
    <property type="nucleotide sequence ID" value="NZ_FQYP01000004.1"/>
</dbReference>
<dbReference type="GO" id="GO:0016747">
    <property type="term" value="F:acyltransferase activity, transferring groups other than amino-acyl groups"/>
    <property type="evidence" value="ECO:0007669"/>
    <property type="project" value="InterPro"/>
</dbReference>
<accession>A0A1M6F1B0</accession>
<reference evidence="3" key="1">
    <citation type="submission" date="2016-11" db="EMBL/GenBank/DDBJ databases">
        <authorList>
            <person name="Varghese N."/>
            <person name="Submissions S."/>
        </authorList>
    </citation>
    <scope>NUCLEOTIDE SEQUENCE [LARGE SCALE GENOMIC DNA]</scope>
    <source>
        <strain evidence="3">DSM 22623</strain>
    </source>
</reference>
<protein>
    <submittedName>
        <fullName evidence="2">Protein N-acetyltransferase, RimJ/RimL family</fullName>
    </submittedName>
</protein>
<dbReference type="AlphaFoldDB" id="A0A1M6F1B0"/>
<dbReference type="EMBL" id="FQYP01000004">
    <property type="protein sequence ID" value="SHI91470.1"/>
    <property type="molecule type" value="Genomic_DNA"/>
</dbReference>
<keyword evidence="3" id="KW-1185">Reference proteome</keyword>
<dbReference type="SUPFAM" id="SSF55729">
    <property type="entry name" value="Acyl-CoA N-acyltransferases (Nat)"/>
    <property type="match status" value="1"/>
</dbReference>
<evidence type="ECO:0000313" key="2">
    <source>
        <dbReference type="EMBL" id="SHI91470.1"/>
    </source>
</evidence>
<dbReference type="InterPro" id="IPR016181">
    <property type="entry name" value="Acyl_CoA_acyltransferase"/>
</dbReference>
<dbReference type="Proteomes" id="UP000184432">
    <property type="component" value="Unassembled WGS sequence"/>
</dbReference>
<name>A0A1M6F1B0_9FLAO</name>
<sequence length="186" mass="21664">MHFLPKTYQTKSDYGVIIREAHPDDAKQLLELKLQYLKNTNTLPLFDYEYSNNITEENQLIKRYQKETNSLLLVAEHDGKLIGNIDLTGSSREKMVHTAMIGMGIHTSWQNQGVGTFLIQNVLDWSRKNDTLKIIWLEVYASNKAGIALYRKMNFQECGRIDSFFLEDKKYIDKITMSINLREHSN</sequence>
<dbReference type="OrthoDB" id="948250at2"/>
<dbReference type="PANTHER" id="PTHR43415:SF3">
    <property type="entry name" value="GNAT-FAMILY ACETYLTRANSFERASE"/>
    <property type="match status" value="1"/>
</dbReference>
<dbReference type="CDD" id="cd04301">
    <property type="entry name" value="NAT_SF"/>
    <property type="match status" value="1"/>
</dbReference>
<keyword evidence="2" id="KW-0808">Transferase</keyword>
<proteinExistence type="predicted"/>
<dbReference type="PANTHER" id="PTHR43415">
    <property type="entry name" value="SPERMIDINE N(1)-ACETYLTRANSFERASE"/>
    <property type="match status" value="1"/>
</dbReference>
<dbReference type="Gene3D" id="3.40.630.30">
    <property type="match status" value="1"/>
</dbReference>
<dbReference type="STRING" id="570521.SAMN04488508_10441"/>
<dbReference type="PROSITE" id="PS51186">
    <property type="entry name" value="GNAT"/>
    <property type="match status" value="1"/>
</dbReference>
<organism evidence="2 3">
    <name type="scientific">Aquimarina spongiae</name>
    <dbReference type="NCBI Taxonomy" id="570521"/>
    <lineage>
        <taxon>Bacteria</taxon>
        <taxon>Pseudomonadati</taxon>
        <taxon>Bacteroidota</taxon>
        <taxon>Flavobacteriia</taxon>
        <taxon>Flavobacteriales</taxon>
        <taxon>Flavobacteriaceae</taxon>
        <taxon>Aquimarina</taxon>
    </lineage>
</organism>